<dbReference type="EMBL" id="FN653030">
    <property type="protein sequence ID" value="CBY19123.1"/>
    <property type="molecule type" value="Genomic_DNA"/>
</dbReference>
<keyword evidence="3" id="KW-0677">Repeat</keyword>
<reference evidence="8" key="1">
    <citation type="journal article" date="2010" name="Science">
        <title>Plasticity of animal genome architecture unmasked by rapid evolution of a pelagic tunicate.</title>
        <authorList>
            <person name="Denoeud F."/>
            <person name="Henriet S."/>
            <person name="Mungpakdee S."/>
            <person name="Aury J.M."/>
            <person name="Da Silva C."/>
            <person name="Brinkmann H."/>
            <person name="Mikhaleva J."/>
            <person name="Olsen L.C."/>
            <person name="Jubin C."/>
            <person name="Canestro C."/>
            <person name="Bouquet J.M."/>
            <person name="Danks G."/>
            <person name="Poulain J."/>
            <person name="Campsteijn C."/>
            <person name="Adamski M."/>
            <person name="Cross I."/>
            <person name="Yadetie F."/>
            <person name="Muffato M."/>
            <person name="Louis A."/>
            <person name="Butcher S."/>
            <person name="Tsagkogeorga G."/>
            <person name="Konrad A."/>
            <person name="Singh S."/>
            <person name="Jensen M.F."/>
            <person name="Cong E.H."/>
            <person name="Eikeseth-Otteraa H."/>
            <person name="Noel B."/>
            <person name="Anthouard V."/>
            <person name="Porcel B.M."/>
            <person name="Kachouri-Lafond R."/>
            <person name="Nishino A."/>
            <person name="Ugolini M."/>
            <person name="Chourrout P."/>
            <person name="Nishida H."/>
            <person name="Aasland R."/>
            <person name="Huzurbazar S."/>
            <person name="Westhof E."/>
            <person name="Delsuc F."/>
            <person name="Lehrach H."/>
            <person name="Reinhardt R."/>
            <person name="Weissenbach J."/>
            <person name="Roy S.W."/>
            <person name="Artiguenave F."/>
            <person name="Postlethwait J.H."/>
            <person name="Manak J.R."/>
            <person name="Thompson E.M."/>
            <person name="Jaillon O."/>
            <person name="Du Pasquier L."/>
            <person name="Boudinot P."/>
            <person name="Liberles D.A."/>
            <person name="Volff J.N."/>
            <person name="Philippe H."/>
            <person name="Lenhard B."/>
            <person name="Roest Crollius H."/>
            <person name="Wincker P."/>
            <person name="Chourrout D."/>
        </authorList>
    </citation>
    <scope>NUCLEOTIDE SEQUENCE [LARGE SCALE GENOMIC DNA]</scope>
</reference>
<sequence length="725" mass="79594">MVSGPLQGLTQQLASATLQDDNEETPGAGPAGIWSSNDGTGPSAPVGMNNTPRLSIGGREHWPASTADQSAMAPGGSAWATDQPTVSTGPWATPGGQIGALGEGRLNPDLAAAWNTSLNQISVPDDKFTDNQNLPSTLTSAPMISTPLSVADTTLQLLQQQQMLQNGMNDPLSVNQMALAQQMASLQMQQQLLQQQFSYPMQVHQGFPNLGNQLSGLTGQNNLLDAGRSGLGSAEDDLLARYNEKLRAQALMQTQALQNQALMGAGGLYNPMSGLGAFNNDLGLNTRRDSLASDYKNILGQPLRTPNNFHAMNPLQSLNNAMGTVSPPGMGNNGLLGPSFGRNTSFNSSASSLAGNFGLGAFQSSSRISFESMSDRSKLLEDFRNNKLPNPQLRDLVNHMVEFSQDQHGSRFIQQKLERCTPGDRELVFNEILSSSYNLIIDVFGNYVIQKFLEFGSVEQRVQLLNSIKGHVLQLSLQMYGCRVIQKGLEAFSHLPEHQIDIVKELEGHVLKCVKDQNGNHVVQKVIECVPSEHLNFIVDAFAGQVYQLSTHPYGCRVIQRILEHCNTDQTAQILDEIHPQTEQLTMDQYGNYVVQHILEHGRADDKTKITGEMRGRVVQLAQHKFASNVIEKCVTSSSRTTRALMIDEVCGSSEALFTMMKDQYANYVVQKMLDIADMPQKRKLVSQMKPHINNLKRYTYGKHIITKLDKLVNEQNIKSMNGMN</sequence>
<dbReference type="PROSITE" id="PS50303">
    <property type="entry name" value="PUM_HD"/>
    <property type="match status" value="1"/>
</dbReference>
<dbReference type="SUPFAM" id="SSF48371">
    <property type="entry name" value="ARM repeat"/>
    <property type="match status" value="1"/>
</dbReference>
<dbReference type="Gene3D" id="1.25.10.10">
    <property type="entry name" value="Leucine-rich Repeat Variant"/>
    <property type="match status" value="1"/>
</dbReference>
<protein>
    <recommendedName>
        <fullName evidence="7">PUM-HD domain-containing protein</fullName>
    </recommendedName>
</protein>
<feature type="repeat" description="Pumilio" evidence="5">
    <location>
        <begin position="577"/>
        <end position="612"/>
    </location>
</feature>
<dbReference type="SMART" id="SM00025">
    <property type="entry name" value="Pumilio"/>
    <property type="match status" value="8"/>
</dbReference>
<evidence type="ECO:0000256" key="2">
    <source>
        <dbReference type="ARBA" id="ARBA00022490"/>
    </source>
</evidence>
<feature type="region of interest" description="Disordered" evidence="6">
    <location>
        <begin position="20"/>
        <end position="95"/>
    </location>
</feature>
<feature type="repeat" description="Pumilio" evidence="5">
    <location>
        <begin position="649"/>
        <end position="687"/>
    </location>
</feature>
<dbReference type="OrthoDB" id="668540at2759"/>
<dbReference type="InterPro" id="IPR001313">
    <property type="entry name" value="Pumilio_RNA-bd_rpt"/>
</dbReference>
<keyword evidence="2" id="KW-0963">Cytoplasm</keyword>
<dbReference type="GO" id="GO:0005737">
    <property type="term" value="C:cytoplasm"/>
    <property type="evidence" value="ECO:0007669"/>
    <property type="project" value="UniProtKB-SubCell"/>
</dbReference>
<evidence type="ECO:0000313" key="9">
    <source>
        <dbReference type="Proteomes" id="UP000001307"/>
    </source>
</evidence>
<dbReference type="InterPro" id="IPR011989">
    <property type="entry name" value="ARM-like"/>
</dbReference>
<feature type="repeat" description="Pumilio" evidence="5">
    <location>
        <begin position="541"/>
        <end position="576"/>
    </location>
</feature>
<evidence type="ECO:0000256" key="1">
    <source>
        <dbReference type="ARBA" id="ARBA00004496"/>
    </source>
</evidence>
<feature type="repeat" description="Pumilio" evidence="5">
    <location>
        <begin position="431"/>
        <end position="466"/>
    </location>
</feature>
<dbReference type="PROSITE" id="PS50302">
    <property type="entry name" value="PUM"/>
    <property type="match status" value="8"/>
</dbReference>
<dbReference type="InterPro" id="IPR033712">
    <property type="entry name" value="Pumilio_RNA-bd"/>
</dbReference>
<comment type="subcellular location">
    <subcellularLocation>
        <location evidence="1">Cytoplasm</location>
    </subcellularLocation>
</comment>
<feature type="compositionally biased region" description="Polar residues" evidence="6">
    <location>
        <begin position="80"/>
        <end position="90"/>
    </location>
</feature>
<evidence type="ECO:0000256" key="6">
    <source>
        <dbReference type="SAM" id="MobiDB-lite"/>
    </source>
</evidence>
<keyword evidence="9" id="KW-1185">Reference proteome</keyword>
<proteinExistence type="predicted"/>
<evidence type="ECO:0000256" key="4">
    <source>
        <dbReference type="ARBA" id="ARBA00022884"/>
    </source>
</evidence>
<feature type="repeat" description="Pumilio" evidence="5">
    <location>
        <begin position="505"/>
        <end position="540"/>
    </location>
</feature>
<feature type="repeat" description="Pumilio" evidence="5">
    <location>
        <begin position="613"/>
        <end position="648"/>
    </location>
</feature>
<accession>E4X9J4</accession>
<evidence type="ECO:0000259" key="7">
    <source>
        <dbReference type="PROSITE" id="PS50303"/>
    </source>
</evidence>
<dbReference type="Proteomes" id="UP000001307">
    <property type="component" value="Unassembled WGS sequence"/>
</dbReference>
<feature type="domain" description="PUM-HD" evidence="7">
    <location>
        <begin position="375"/>
        <end position="713"/>
    </location>
</feature>
<evidence type="ECO:0000313" key="8">
    <source>
        <dbReference type="EMBL" id="CBY19123.1"/>
    </source>
</evidence>
<dbReference type="InterPro" id="IPR033133">
    <property type="entry name" value="PUM-HD"/>
</dbReference>
<dbReference type="InParanoid" id="E4X9J4"/>
<dbReference type="PANTHER" id="PTHR12537:SF12">
    <property type="entry name" value="MATERNAL PROTEIN PUMILIO"/>
    <property type="match status" value="1"/>
</dbReference>
<dbReference type="AlphaFoldDB" id="E4X9J4"/>
<gene>
    <name evidence="8" type="ORF">GSOID_T00004546001</name>
</gene>
<keyword evidence="4" id="KW-0694">RNA-binding</keyword>
<dbReference type="InterPro" id="IPR016024">
    <property type="entry name" value="ARM-type_fold"/>
</dbReference>
<dbReference type="CDD" id="cd07920">
    <property type="entry name" value="Pumilio"/>
    <property type="match status" value="1"/>
</dbReference>
<dbReference type="FunFam" id="1.25.10.10:FF:000004">
    <property type="entry name" value="Pumilio homolog 1 isoform 2"/>
    <property type="match status" value="1"/>
</dbReference>
<dbReference type="GO" id="GO:0003730">
    <property type="term" value="F:mRNA 3'-UTR binding"/>
    <property type="evidence" value="ECO:0007669"/>
    <property type="project" value="TreeGrafter"/>
</dbReference>
<feature type="repeat" description="Pumilio" evidence="5">
    <location>
        <begin position="467"/>
        <end position="504"/>
    </location>
</feature>
<name>E4X9J4_OIKDI</name>
<dbReference type="PANTHER" id="PTHR12537">
    <property type="entry name" value="RNA BINDING PROTEIN PUMILIO-RELATED"/>
    <property type="match status" value="1"/>
</dbReference>
<evidence type="ECO:0000256" key="5">
    <source>
        <dbReference type="PROSITE-ProRule" id="PRU00317"/>
    </source>
</evidence>
<dbReference type="Pfam" id="PF00806">
    <property type="entry name" value="PUF"/>
    <property type="match status" value="8"/>
</dbReference>
<evidence type="ECO:0000256" key="3">
    <source>
        <dbReference type="ARBA" id="ARBA00022737"/>
    </source>
</evidence>
<organism evidence="8">
    <name type="scientific">Oikopleura dioica</name>
    <name type="common">Tunicate</name>
    <dbReference type="NCBI Taxonomy" id="34765"/>
    <lineage>
        <taxon>Eukaryota</taxon>
        <taxon>Metazoa</taxon>
        <taxon>Chordata</taxon>
        <taxon>Tunicata</taxon>
        <taxon>Appendicularia</taxon>
        <taxon>Copelata</taxon>
        <taxon>Oikopleuridae</taxon>
        <taxon>Oikopleura</taxon>
    </lineage>
</organism>
<feature type="repeat" description="Pumilio" evidence="5">
    <location>
        <begin position="395"/>
        <end position="430"/>
    </location>
</feature>
<dbReference type="GO" id="GO:0010608">
    <property type="term" value="P:post-transcriptional regulation of gene expression"/>
    <property type="evidence" value="ECO:0007669"/>
    <property type="project" value="TreeGrafter"/>
</dbReference>